<reference evidence="1 2" key="1">
    <citation type="journal article" date="2019" name="Sci. Rep.">
        <title>Orb-weaving spider Araneus ventricosus genome elucidates the spidroin gene catalogue.</title>
        <authorList>
            <person name="Kono N."/>
            <person name="Nakamura H."/>
            <person name="Ohtoshi R."/>
            <person name="Moran D.A.P."/>
            <person name="Shinohara A."/>
            <person name="Yoshida Y."/>
            <person name="Fujiwara M."/>
            <person name="Mori M."/>
            <person name="Tomita M."/>
            <person name="Arakawa K."/>
        </authorList>
    </citation>
    <scope>NUCLEOTIDE SEQUENCE [LARGE SCALE GENOMIC DNA]</scope>
</reference>
<keyword evidence="2" id="KW-1185">Reference proteome</keyword>
<name>A0A4Y2KNQ3_ARAVE</name>
<sequence>MMPVSGVVGDISRETCKHVRAYEKPHWCILMGRIFLVPDDSMVREEVGKLLGDIREKKKLIASSTRCRCHLPWRGDRRADKCGQGRKGVTTCAGGRLRRNGGLSTGYGCARNAEEMKSTHLEEHSLIV</sequence>
<proteinExistence type="predicted"/>
<evidence type="ECO:0000313" key="2">
    <source>
        <dbReference type="Proteomes" id="UP000499080"/>
    </source>
</evidence>
<dbReference type="EMBL" id="BGPR01004827">
    <property type="protein sequence ID" value="GBN03772.1"/>
    <property type="molecule type" value="Genomic_DNA"/>
</dbReference>
<dbReference type="Proteomes" id="UP000499080">
    <property type="component" value="Unassembled WGS sequence"/>
</dbReference>
<comment type="caution">
    <text evidence="1">The sequence shown here is derived from an EMBL/GenBank/DDBJ whole genome shotgun (WGS) entry which is preliminary data.</text>
</comment>
<organism evidence="1 2">
    <name type="scientific">Araneus ventricosus</name>
    <name type="common">Orbweaver spider</name>
    <name type="synonym">Epeira ventricosa</name>
    <dbReference type="NCBI Taxonomy" id="182803"/>
    <lineage>
        <taxon>Eukaryota</taxon>
        <taxon>Metazoa</taxon>
        <taxon>Ecdysozoa</taxon>
        <taxon>Arthropoda</taxon>
        <taxon>Chelicerata</taxon>
        <taxon>Arachnida</taxon>
        <taxon>Araneae</taxon>
        <taxon>Araneomorphae</taxon>
        <taxon>Entelegynae</taxon>
        <taxon>Araneoidea</taxon>
        <taxon>Araneidae</taxon>
        <taxon>Araneus</taxon>
    </lineage>
</organism>
<dbReference type="AlphaFoldDB" id="A0A4Y2KNQ3"/>
<evidence type="ECO:0000313" key="1">
    <source>
        <dbReference type="EMBL" id="GBN03772.1"/>
    </source>
</evidence>
<gene>
    <name evidence="1" type="ORF">AVEN_103265_1</name>
</gene>
<accession>A0A4Y2KNQ3</accession>
<protein>
    <submittedName>
        <fullName evidence="1">Uncharacterized protein</fullName>
    </submittedName>
</protein>